<evidence type="ECO:0000313" key="2">
    <source>
        <dbReference type="EMBL" id="BDG71582.1"/>
    </source>
</evidence>
<dbReference type="Pfam" id="PF08445">
    <property type="entry name" value="FR47"/>
    <property type="match status" value="1"/>
</dbReference>
<dbReference type="InterPro" id="IPR013653">
    <property type="entry name" value="GCN5-like_dom"/>
</dbReference>
<evidence type="ECO:0000313" key="3">
    <source>
        <dbReference type="Proteomes" id="UP000831327"/>
    </source>
</evidence>
<proteinExistence type="predicted"/>
<name>A0ABM7Y195_9PROT</name>
<protein>
    <submittedName>
        <fullName evidence="2">N-acetyltransferase</fullName>
    </submittedName>
</protein>
<dbReference type="InterPro" id="IPR000182">
    <property type="entry name" value="GNAT_dom"/>
</dbReference>
<dbReference type="SUPFAM" id="SSF55729">
    <property type="entry name" value="Acyl-CoA N-acyltransferases (Nat)"/>
    <property type="match status" value="1"/>
</dbReference>
<organism evidence="2 3">
    <name type="scientific">Roseomonas fluvialis</name>
    <dbReference type="NCBI Taxonomy" id="1750527"/>
    <lineage>
        <taxon>Bacteria</taxon>
        <taxon>Pseudomonadati</taxon>
        <taxon>Pseudomonadota</taxon>
        <taxon>Alphaproteobacteria</taxon>
        <taxon>Acetobacterales</taxon>
        <taxon>Roseomonadaceae</taxon>
        <taxon>Roseomonas</taxon>
    </lineage>
</organism>
<dbReference type="EMBL" id="AP025637">
    <property type="protein sequence ID" value="BDG71582.1"/>
    <property type="molecule type" value="Genomic_DNA"/>
</dbReference>
<evidence type="ECO:0000259" key="1">
    <source>
        <dbReference type="PROSITE" id="PS51186"/>
    </source>
</evidence>
<keyword evidence="3" id="KW-1185">Reference proteome</keyword>
<accession>A0ABM7Y195</accession>
<dbReference type="CDD" id="cd04301">
    <property type="entry name" value="NAT_SF"/>
    <property type="match status" value="1"/>
</dbReference>
<dbReference type="InterPro" id="IPR016181">
    <property type="entry name" value="Acyl_CoA_acyltransferase"/>
</dbReference>
<feature type="domain" description="N-acetyltransferase" evidence="1">
    <location>
        <begin position="2"/>
        <end position="180"/>
    </location>
</feature>
<dbReference type="PROSITE" id="PS51186">
    <property type="entry name" value="GNAT"/>
    <property type="match status" value="1"/>
</dbReference>
<reference evidence="2 3" key="1">
    <citation type="journal article" date="2016" name="Microbes Environ.">
        <title>Phylogenetically diverse aerobic anoxygenic phototrophic bacteria isolated from epilithic biofilms in Tama river, Japan.</title>
        <authorList>
            <person name="Hirose S."/>
            <person name="Matsuura K."/>
            <person name="Haruta S."/>
        </authorList>
    </citation>
    <scope>NUCLEOTIDE SEQUENCE [LARGE SCALE GENOMIC DNA]</scope>
    <source>
        <strain evidence="2 3">S08</strain>
    </source>
</reference>
<gene>
    <name evidence="2" type="ORF">Rmf_15110</name>
</gene>
<dbReference type="RefSeq" id="WP_244458844.1">
    <property type="nucleotide sequence ID" value="NZ_AP025637.1"/>
</dbReference>
<sequence length="192" mass="20721">MISIRRARPADAPAIGEIHAQVWRSSYAGILPETYLASLSAVRLAGFYQRAILDRREGHAVFVAVAGGAEAPTAGPVAGSAVVGFASGGRARRPGIADGEVETLYLLEDWRERGAGRRLMRAMGAHLRVMGCRSAMLWVLRENPTRWFYNHLGGREAAREGIRVGGQAVEQTAFVWDPIEALLAATTPAREG</sequence>
<dbReference type="Proteomes" id="UP000831327">
    <property type="component" value="Chromosome"/>
</dbReference>
<dbReference type="Gene3D" id="3.40.630.30">
    <property type="match status" value="1"/>
</dbReference>